<protein>
    <submittedName>
        <fullName evidence="3">Iron complex transport system substrate-binding protein</fullName>
    </submittedName>
</protein>
<dbReference type="OrthoDB" id="1632039at2"/>
<evidence type="ECO:0000313" key="4">
    <source>
        <dbReference type="Proteomes" id="UP000186221"/>
    </source>
</evidence>
<sequence length="280" mass="29732">MWASVRSSSLAFMLAAGLAASVPAWAEPAPARVVSINLCTDQLAMLLAAPGQLRSVTMLARDPSVSVLAELAQGYKVNHGKAEEIYLDRPDLVLAGRYTAQTTVNMLRDLGIRVEIFEPAQSFADLRADILQMGQVLGRDRAAAEIVAAFDTRLAQLQAKQPEGPRPVAATWSARGYMSGSQSLAAEIISTAGYDHLAERLGRKGGSFLPLEALVLADPDLVIEGHSRAGHARSEEVLAHPALHVLTGRKAAVQTPDWVCGLPAVLDAVEGLRTGQEGAQ</sequence>
<dbReference type="PROSITE" id="PS50983">
    <property type="entry name" value="FE_B12_PBP"/>
    <property type="match status" value="1"/>
</dbReference>
<reference evidence="4" key="1">
    <citation type="submission" date="2017-01" db="EMBL/GenBank/DDBJ databases">
        <authorList>
            <person name="Varghese N."/>
            <person name="Submissions S."/>
        </authorList>
    </citation>
    <scope>NUCLEOTIDE SEQUENCE [LARGE SCALE GENOMIC DNA]</scope>
    <source>
        <strain evidence="4">DSM 19945</strain>
    </source>
</reference>
<keyword evidence="1" id="KW-0732">Signal</keyword>
<dbReference type="PANTHER" id="PTHR30535">
    <property type="entry name" value="VITAMIN B12-BINDING PROTEIN"/>
    <property type="match status" value="1"/>
</dbReference>
<organism evidence="3 4">
    <name type="scientific">Rhodobacter aestuarii</name>
    <dbReference type="NCBI Taxonomy" id="453582"/>
    <lineage>
        <taxon>Bacteria</taxon>
        <taxon>Pseudomonadati</taxon>
        <taxon>Pseudomonadota</taxon>
        <taxon>Alphaproteobacteria</taxon>
        <taxon>Rhodobacterales</taxon>
        <taxon>Rhodobacter group</taxon>
        <taxon>Rhodobacter</taxon>
    </lineage>
</organism>
<dbReference type="Proteomes" id="UP000186221">
    <property type="component" value="Unassembled WGS sequence"/>
</dbReference>
<dbReference type="AlphaFoldDB" id="A0A1N7P4Q4"/>
<dbReference type="GO" id="GO:0071281">
    <property type="term" value="P:cellular response to iron ion"/>
    <property type="evidence" value="ECO:0007669"/>
    <property type="project" value="TreeGrafter"/>
</dbReference>
<feature type="domain" description="Fe/B12 periplasmic-binding" evidence="2">
    <location>
        <begin position="32"/>
        <end position="280"/>
    </location>
</feature>
<evidence type="ECO:0000256" key="1">
    <source>
        <dbReference type="SAM" id="SignalP"/>
    </source>
</evidence>
<evidence type="ECO:0000259" key="2">
    <source>
        <dbReference type="PROSITE" id="PS50983"/>
    </source>
</evidence>
<dbReference type="Pfam" id="PF01497">
    <property type="entry name" value="Peripla_BP_2"/>
    <property type="match status" value="1"/>
</dbReference>
<dbReference type="InterPro" id="IPR050902">
    <property type="entry name" value="ABC_Transporter_SBP"/>
</dbReference>
<feature type="chain" id="PRO_5013111602" evidence="1">
    <location>
        <begin position="27"/>
        <end position="280"/>
    </location>
</feature>
<keyword evidence="4" id="KW-1185">Reference proteome</keyword>
<dbReference type="SUPFAM" id="SSF53807">
    <property type="entry name" value="Helical backbone' metal receptor"/>
    <property type="match status" value="1"/>
</dbReference>
<dbReference type="STRING" id="453582.SAMN05421580_10955"/>
<dbReference type="Gene3D" id="3.40.50.1980">
    <property type="entry name" value="Nitrogenase molybdenum iron protein domain"/>
    <property type="match status" value="2"/>
</dbReference>
<feature type="signal peptide" evidence="1">
    <location>
        <begin position="1"/>
        <end position="26"/>
    </location>
</feature>
<dbReference type="EMBL" id="FTOG01000009">
    <property type="protein sequence ID" value="SIT05561.1"/>
    <property type="molecule type" value="Genomic_DNA"/>
</dbReference>
<dbReference type="PANTHER" id="PTHR30535:SF34">
    <property type="entry name" value="MOLYBDATE-BINDING PROTEIN MOLA"/>
    <property type="match status" value="1"/>
</dbReference>
<dbReference type="InterPro" id="IPR002491">
    <property type="entry name" value="ABC_transptr_periplasmic_BD"/>
</dbReference>
<name>A0A1N7P4Q4_9RHOB</name>
<proteinExistence type="predicted"/>
<accession>A0A1N7P4Q4</accession>
<gene>
    <name evidence="3" type="ORF">SAMN05421580_10955</name>
</gene>
<evidence type="ECO:0000313" key="3">
    <source>
        <dbReference type="EMBL" id="SIT05561.1"/>
    </source>
</evidence>